<dbReference type="Proteomes" id="UP000244867">
    <property type="component" value="Unassembled WGS sequence"/>
</dbReference>
<dbReference type="EMBL" id="PYXZ01000005">
    <property type="protein sequence ID" value="PUA80505.1"/>
    <property type="molecule type" value="Genomic_DNA"/>
</dbReference>
<dbReference type="OrthoDB" id="5515589at2"/>
<comment type="caution">
    <text evidence="1">The sequence shown here is derived from an EMBL/GenBank/DDBJ whole genome shotgun (WGS) entry which is preliminary data.</text>
</comment>
<dbReference type="SUPFAM" id="SSF48371">
    <property type="entry name" value="ARM repeat"/>
    <property type="match status" value="1"/>
</dbReference>
<proteinExistence type="predicted"/>
<keyword evidence="2" id="KW-1185">Reference proteome</keyword>
<dbReference type="InterPro" id="IPR016024">
    <property type="entry name" value="ARM-type_fold"/>
</dbReference>
<sequence>MTERSLVEWRDRYRDELLEIDAIRLASDTGAWRHNRRVDRMQQAHLALRQTAEGRAVIAEFIDDPVPTVALWAATHALFWDEPRARARLASFVDDPDQHAFEAELTLREFDAGRLKTDWQPKRV</sequence>
<name>A0A2R7YVV5_9ACTN</name>
<organism evidence="1 2">
    <name type="scientific">Nocardioides currus</name>
    <dbReference type="NCBI Taxonomy" id="2133958"/>
    <lineage>
        <taxon>Bacteria</taxon>
        <taxon>Bacillati</taxon>
        <taxon>Actinomycetota</taxon>
        <taxon>Actinomycetes</taxon>
        <taxon>Propionibacteriales</taxon>
        <taxon>Nocardioidaceae</taxon>
        <taxon>Nocardioides</taxon>
    </lineage>
</organism>
<dbReference type="AlphaFoldDB" id="A0A2R7YVV5"/>
<protein>
    <submittedName>
        <fullName evidence="1">Uncharacterized protein</fullName>
    </submittedName>
</protein>
<accession>A0A2R7YVV5</accession>
<evidence type="ECO:0000313" key="1">
    <source>
        <dbReference type="EMBL" id="PUA80505.1"/>
    </source>
</evidence>
<reference evidence="1 2" key="1">
    <citation type="submission" date="2018-03" db="EMBL/GenBank/DDBJ databases">
        <authorList>
            <person name="Keele B.F."/>
        </authorList>
    </citation>
    <scope>NUCLEOTIDE SEQUENCE [LARGE SCALE GENOMIC DNA]</scope>
    <source>
        <strain evidence="1 2">IB-3</strain>
    </source>
</reference>
<evidence type="ECO:0000313" key="2">
    <source>
        <dbReference type="Proteomes" id="UP000244867"/>
    </source>
</evidence>
<gene>
    <name evidence="1" type="ORF">C7S10_12070</name>
</gene>
<dbReference type="RefSeq" id="WP_108344699.1">
    <property type="nucleotide sequence ID" value="NZ_PYXZ01000005.1"/>
</dbReference>